<dbReference type="STRING" id="1198114.AciX9_3429"/>
<dbReference type="EMBL" id="CP002480">
    <property type="protein sequence ID" value="ADW70435.1"/>
    <property type="molecule type" value="Genomic_DNA"/>
</dbReference>
<dbReference type="Proteomes" id="UP000000343">
    <property type="component" value="Chromosome"/>
</dbReference>
<evidence type="ECO:0000313" key="2">
    <source>
        <dbReference type="Proteomes" id="UP000000343"/>
    </source>
</evidence>
<dbReference type="HOGENOM" id="CLU_3328448_0_0_0"/>
<accession>E8X3D4</accession>
<protein>
    <submittedName>
        <fullName evidence="1">Uncharacterized protein</fullName>
    </submittedName>
</protein>
<dbReference type="KEGG" id="acm:AciX9_3429"/>
<dbReference type="AlphaFoldDB" id="E8X3D4"/>
<gene>
    <name evidence="1" type="ordered locus">AciX9_3429</name>
</gene>
<dbReference type="PaxDb" id="1198114-AciX9_3429"/>
<sequence>MRFIHESRIAFPFRATSNKRLTLTESPGSERMEAIITK</sequence>
<reference evidence="2" key="1">
    <citation type="submission" date="2011-01" db="EMBL/GenBank/DDBJ databases">
        <title>Complete sequence of chromosome of Acidobacterium sp. MP5ACTX9.</title>
        <authorList>
            <consortium name="US DOE Joint Genome Institute"/>
            <person name="Lucas S."/>
            <person name="Copeland A."/>
            <person name="Lapidus A."/>
            <person name="Cheng J.-F."/>
            <person name="Goodwin L."/>
            <person name="Pitluck S."/>
            <person name="Teshima H."/>
            <person name="Detter J.C."/>
            <person name="Han C."/>
            <person name="Tapia R."/>
            <person name="Land M."/>
            <person name="Hauser L."/>
            <person name="Kyrpides N."/>
            <person name="Ivanova N."/>
            <person name="Ovchinnikova G."/>
            <person name="Pagani I."/>
            <person name="Rawat S.R."/>
            <person name="Mannisto M."/>
            <person name="Haggblom M.M."/>
            <person name="Woyke T."/>
        </authorList>
    </citation>
    <scope>NUCLEOTIDE SEQUENCE [LARGE SCALE GENOMIC DNA]</scope>
    <source>
        <strain evidence="2">MP5ACTX9</strain>
    </source>
</reference>
<evidence type="ECO:0000313" key="1">
    <source>
        <dbReference type="EMBL" id="ADW70435.1"/>
    </source>
</evidence>
<organism evidence="2">
    <name type="scientific">Granulicella tundricola (strain ATCC BAA-1859 / DSM 23138 / MP5ACTX9)</name>
    <dbReference type="NCBI Taxonomy" id="1198114"/>
    <lineage>
        <taxon>Bacteria</taxon>
        <taxon>Pseudomonadati</taxon>
        <taxon>Acidobacteriota</taxon>
        <taxon>Terriglobia</taxon>
        <taxon>Terriglobales</taxon>
        <taxon>Acidobacteriaceae</taxon>
        <taxon>Granulicella</taxon>
    </lineage>
</organism>
<proteinExistence type="predicted"/>
<name>E8X3D4_GRATM</name>
<keyword evidence="2" id="KW-1185">Reference proteome</keyword>